<dbReference type="PANTHER" id="PTHR43358:SF4">
    <property type="entry name" value="ALPHA_BETA HYDROLASE FOLD-1 DOMAIN-CONTAINING PROTEIN"/>
    <property type="match status" value="1"/>
</dbReference>
<dbReference type="GeneID" id="109724072"/>
<reference evidence="4" key="2">
    <citation type="submission" date="2025-08" db="UniProtKB">
        <authorList>
            <consortium name="RefSeq"/>
        </authorList>
    </citation>
    <scope>IDENTIFICATION</scope>
    <source>
        <tissue evidence="4">Leaf</tissue>
    </source>
</reference>
<dbReference type="InterPro" id="IPR029058">
    <property type="entry name" value="AB_hydrolase_fold"/>
</dbReference>
<dbReference type="PANTHER" id="PTHR43358">
    <property type="entry name" value="ALPHA/BETA-HYDROLASE"/>
    <property type="match status" value="1"/>
</dbReference>
<dbReference type="Proteomes" id="UP000515123">
    <property type="component" value="Linkage group 18"/>
</dbReference>
<accession>A0A6P5GI33</accession>
<protein>
    <submittedName>
        <fullName evidence="4">Uncharacterized protein LOC109724072</fullName>
    </submittedName>
</protein>
<evidence type="ECO:0000256" key="1">
    <source>
        <dbReference type="SAM" id="MobiDB-lite"/>
    </source>
</evidence>
<evidence type="ECO:0000259" key="2">
    <source>
        <dbReference type="Pfam" id="PF12146"/>
    </source>
</evidence>
<keyword evidence="3" id="KW-1185">Reference proteome</keyword>
<gene>
    <name evidence="4" type="primary">LOC109724072</name>
</gene>
<evidence type="ECO:0000313" key="4">
    <source>
        <dbReference type="RefSeq" id="XP_020108311.1"/>
    </source>
</evidence>
<proteinExistence type="predicted"/>
<dbReference type="InterPro" id="IPR052920">
    <property type="entry name" value="DNA-binding_regulatory"/>
</dbReference>
<sequence length="567" mass="62638">MDQLVNFIIRPPRADYSPKDDLLDEEFMLKGRWFRRKDLEVTNGRGKKLQCSHYMPLVIPEGKSLPCVIYCHGNSGCRADASEAAIILLPSNITVFTLDFSGSGLSEGEHVTLGWNEREDLRAVVDYLRTDGNISCIGLWGRSMGAVTSLMYGAEDPSIAGMVLDSPFSNLVDLMMELVDTYKYPLPKFTVKLAIQHMRKIIKKKANFDIMDLDSIPVAQRCFVPALLGHATDDDFIRPHHSDRIYESYMGDKNIIKFDGDHNSPRPQFYFDSITIFFINVLNPPTDMPDDHYYDTMHNYFDQGPWDTMHDIEYENHNFVEPPAAQVTTTTEDAIAQLRSRRLMSRTEVPSGLSTQEGCDASEEKVTEGGVGPSSSRVCPTNLPNDHPERQLTSPTAEDGEYLEYSFDGLSEIPCTVEDEQRMIMEAIILSLKDLERTHVQTLQSNILTDTSQSHAAAMKDSVVPSNLPPETTGNCNSVSASNGSANGASLHSEGSETAEVATTNNTASSDPVVADVCSALDTKGVTQDADTSGGTRATLVVQKNRASNIMDGLTHRLGFSFFRSSG</sequence>
<organism evidence="3 4">
    <name type="scientific">Ananas comosus</name>
    <name type="common">Pineapple</name>
    <name type="synonym">Ananas ananas</name>
    <dbReference type="NCBI Taxonomy" id="4615"/>
    <lineage>
        <taxon>Eukaryota</taxon>
        <taxon>Viridiplantae</taxon>
        <taxon>Streptophyta</taxon>
        <taxon>Embryophyta</taxon>
        <taxon>Tracheophyta</taxon>
        <taxon>Spermatophyta</taxon>
        <taxon>Magnoliopsida</taxon>
        <taxon>Liliopsida</taxon>
        <taxon>Poales</taxon>
        <taxon>Bromeliaceae</taxon>
        <taxon>Bromelioideae</taxon>
        <taxon>Ananas</taxon>
    </lineage>
</organism>
<dbReference type="OrthoDB" id="10249433at2759"/>
<dbReference type="Gene3D" id="3.40.50.1820">
    <property type="entry name" value="alpha/beta hydrolase"/>
    <property type="match status" value="1"/>
</dbReference>
<feature type="region of interest" description="Disordered" evidence="1">
    <location>
        <begin position="345"/>
        <end position="398"/>
    </location>
</feature>
<dbReference type="Pfam" id="PF12146">
    <property type="entry name" value="Hydrolase_4"/>
    <property type="match status" value="1"/>
</dbReference>
<feature type="region of interest" description="Disordered" evidence="1">
    <location>
        <begin position="479"/>
        <end position="509"/>
    </location>
</feature>
<name>A0A6P5GI33_ANACO</name>
<dbReference type="SUPFAM" id="SSF53474">
    <property type="entry name" value="alpha/beta-Hydrolases"/>
    <property type="match status" value="1"/>
</dbReference>
<feature type="compositionally biased region" description="Polar residues" evidence="1">
    <location>
        <begin position="373"/>
        <end position="384"/>
    </location>
</feature>
<dbReference type="AlphaFoldDB" id="A0A6P5GI33"/>
<feature type="domain" description="Serine aminopeptidase S33" evidence="2">
    <location>
        <begin position="67"/>
        <end position="175"/>
    </location>
</feature>
<dbReference type="InterPro" id="IPR022742">
    <property type="entry name" value="Hydrolase_4"/>
</dbReference>
<evidence type="ECO:0000313" key="3">
    <source>
        <dbReference type="Proteomes" id="UP000515123"/>
    </source>
</evidence>
<reference evidence="3" key="1">
    <citation type="journal article" date="2015" name="Nat. Genet.">
        <title>The pineapple genome and the evolution of CAM photosynthesis.</title>
        <authorList>
            <person name="Ming R."/>
            <person name="VanBuren R."/>
            <person name="Wai C.M."/>
            <person name="Tang H."/>
            <person name="Schatz M.C."/>
            <person name="Bowers J.E."/>
            <person name="Lyons E."/>
            <person name="Wang M.L."/>
            <person name="Chen J."/>
            <person name="Biggers E."/>
            <person name="Zhang J."/>
            <person name="Huang L."/>
            <person name="Zhang L."/>
            <person name="Miao W."/>
            <person name="Zhang J."/>
            <person name="Ye Z."/>
            <person name="Miao C."/>
            <person name="Lin Z."/>
            <person name="Wang H."/>
            <person name="Zhou H."/>
            <person name="Yim W.C."/>
            <person name="Priest H.D."/>
            <person name="Zheng C."/>
            <person name="Woodhouse M."/>
            <person name="Edger P.P."/>
            <person name="Guyot R."/>
            <person name="Guo H.B."/>
            <person name="Guo H."/>
            <person name="Zheng G."/>
            <person name="Singh R."/>
            <person name="Sharma A."/>
            <person name="Min X."/>
            <person name="Zheng Y."/>
            <person name="Lee H."/>
            <person name="Gurtowski J."/>
            <person name="Sedlazeck F.J."/>
            <person name="Harkess A."/>
            <person name="McKain M.R."/>
            <person name="Liao Z."/>
            <person name="Fang J."/>
            <person name="Liu J."/>
            <person name="Zhang X."/>
            <person name="Zhang Q."/>
            <person name="Hu W."/>
            <person name="Qin Y."/>
            <person name="Wang K."/>
            <person name="Chen L.Y."/>
            <person name="Shirley N."/>
            <person name="Lin Y.R."/>
            <person name="Liu L.Y."/>
            <person name="Hernandez A.G."/>
            <person name="Wright C.L."/>
            <person name="Bulone V."/>
            <person name="Tuskan G.A."/>
            <person name="Heath K."/>
            <person name="Zee F."/>
            <person name="Moore P.H."/>
            <person name="Sunkar R."/>
            <person name="Leebens-Mack J.H."/>
            <person name="Mockler T."/>
            <person name="Bennetzen J.L."/>
            <person name="Freeling M."/>
            <person name="Sankoff D."/>
            <person name="Paterson A.H."/>
            <person name="Zhu X."/>
            <person name="Yang X."/>
            <person name="Smith J.A."/>
            <person name="Cushman J.C."/>
            <person name="Paull R.E."/>
            <person name="Yu Q."/>
        </authorList>
    </citation>
    <scope>NUCLEOTIDE SEQUENCE [LARGE SCALE GENOMIC DNA]</scope>
    <source>
        <strain evidence="3">cv. F153</strain>
    </source>
</reference>
<dbReference type="RefSeq" id="XP_020108311.1">
    <property type="nucleotide sequence ID" value="XM_020252722.1"/>
</dbReference>